<evidence type="ECO:0000259" key="5">
    <source>
        <dbReference type="PROSITE" id="PS50937"/>
    </source>
</evidence>
<keyword evidence="4" id="KW-0804">Transcription</keyword>
<dbReference type="InterPro" id="IPR047057">
    <property type="entry name" value="MerR_fam"/>
</dbReference>
<dbReference type="SUPFAM" id="SSF89082">
    <property type="entry name" value="Antibiotic binding domain of TipA-like multidrug resistance regulators"/>
    <property type="match status" value="1"/>
</dbReference>
<dbReference type="InterPro" id="IPR009061">
    <property type="entry name" value="DNA-bd_dom_put_sf"/>
</dbReference>
<evidence type="ECO:0000313" key="7">
    <source>
        <dbReference type="Proteomes" id="UP000823989"/>
    </source>
</evidence>
<keyword evidence="1" id="KW-0805">Transcription regulation</keyword>
<dbReference type="Proteomes" id="UP000823989">
    <property type="component" value="Unassembled WGS sequence"/>
</dbReference>
<dbReference type="PANTHER" id="PTHR30204">
    <property type="entry name" value="REDOX-CYCLING DRUG-SENSING TRANSCRIPTIONAL ACTIVATOR SOXR"/>
    <property type="match status" value="1"/>
</dbReference>
<keyword evidence="2" id="KW-0238">DNA-binding</keyword>
<organism evidence="6 7">
    <name type="scientific">Candidatus Salinicoccus stercoripullorum</name>
    <dbReference type="NCBI Taxonomy" id="2838756"/>
    <lineage>
        <taxon>Bacteria</taxon>
        <taxon>Bacillati</taxon>
        <taxon>Bacillota</taxon>
        <taxon>Bacilli</taxon>
        <taxon>Bacillales</taxon>
        <taxon>Staphylococcaceae</taxon>
        <taxon>Salinicoccus</taxon>
    </lineage>
</organism>
<gene>
    <name evidence="6" type="ORF">H9891_11545</name>
</gene>
<proteinExistence type="predicted"/>
<dbReference type="InterPro" id="IPR012925">
    <property type="entry name" value="TipAS_dom"/>
</dbReference>
<dbReference type="Pfam" id="PF13411">
    <property type="entry name" value="MerR_1"/>
    <property type="match status" value="1"/>
</dbReference>
<dbReference type="PROSITE" id="PS50937">
    <property type="entry name" value="HTH_MERR_2"/>
    <property type="match status" value="1"/>
</dbReference>
<dbReference type="PRINTS" id="PR00040">
    <property type="entry name" value="HTHMERR"/>
</dbReference>
<dbReference type="AlphaFoldDB" id="A0A9D1QJ05"/>
<name>A0A9D1QJ05_9STAP</name>
<dbReference type="InterPro" id="IPR036244">
    <property type="entry name" value="TipA-like_antibiotic-bd"/>
</dbReference>
<sequence length="253" mass="30011">MKYTVRQVAEMSGISTRTLRYYDQIGLLKPSEYTGSGYRIYKDRDIDRLQQILLYRSMELKLEEIRSILDDPEFNTLQALEEHYQKLQAEQEKTKILLATVGKTIQHTKGEIEMSAEEKFEGFKKAKIEENERKYGEEIREKYGEKTIDASNRKYMNLSKADFDKMQSIEDELFSKLEQLSETKDIESPFAREVYELHKEWLMYSWTNYSAEAHRGLAQMYVYDERFAKYYNARAGKEVVSLLRDSIERNAED</sequence>
<dbReference type="InterPro" id="IPR000551">
    <property type="entry name" value="MerR-type_HTH_dom"/>
</dbReference>
<accession>A0A9D1QJ05</accession>
<evidence type="ECO:0000313" key="6">
    <source>
        <dbReference type="EMBL" id="HIW13776.1"/>
    </source>
</evidence>
<reference evidence="6" key="1">
    <citation type="journal article" date="2021" name="PeerJ">
        <title>Extensive microbial diversity within the chicken gut microbiome revealed by metagenomics and culture.</title>
        <authorList>
            <person name="Gilroy R."/>
            <person name="Ravi A."/>
            <person name="Getino M."/>
            <person name="Pursley I."/>
            <person name="Horton D.L."/>
            <person name="Alikhan N.F."/>
            <person name="Baker D."/>
            <person name="Gharbi K."/>
            <person name="Hall N."/>
            <person name="Watson M."/>
            <person name="Adriaenssens E.M."/>
            <person name="Foster-Nyarko E."/>
            <person name="Jarju S."/>
            <person name="Secka A."/>
            <person name="Antonio M."/>
            <person name="Oren A."/>
            <person name="Chaudhuri R.R."/>
            <person name="La Ragione R."/>
            <person name="Hildebrand F."/>
            <person name="Pallen M.J."/>
        </authorList>
    </citation>
    <scope>NUCLEOTIDE SEQUENCE</scope>
    <source>
        <strain evidence="6">ChiHjej13B12-752</strain>
    </source>
</reference>
<evidence type="ECO:0000256" key="4">
    <source>
        <dbReference type="ARBA" id="ARBA00023163"/>
    </source>
</evidence>
<dbReference type="Pfam" id="PF07739">
    <property type="entry name" value="TipAS"/>
    <property type="match status" value="1"/>
</dbReference>
<dbReference type="GO" id="GO:0003677">
    <property type="term" value="F:DNA binding"/>
    <property type="evidence" value="ECO:0007669"/>
    <property type="project" value="UniProtKB-KW"/>
</dbReference>
<dbReference type="CDD" id="cd01106">
    <property type="entry name" value="HTH_TipAL-Mta"/>
    <property type="match status" value="1"/>
</dbReference>
<keyword evidence="3" id="KW-0010">Activator</keyword>
<reference evidence="6" key="2">
    <citation type="submission" date="2021-04" db="EMBL/GenBank/DDBJ databases">
        <authorList>
            <person name="Gilroy R."/>
        </authorList>
    </citation>
    <scope>NUCLEOTIDE SEQUENCE</scope>
    <source>
        <strain evidence="6">ChiHjej13B12-752</strain>
    </source>
</reference>
<protein>
    <submittedName>
        <fullName evidence="6">MerR family transcriptional regulator</fullName>
    </submittedName>
</protein>
<dbReference type="GO" id="GO:0003700">
    <property type="term" value="F:DNA-binding transcription factor activity"/>
    <property type="evidence" value="ECO:0007669"/>
    <property type="project" value="InterPro"/>
</dbReference>
<evidence type="ECO:0000256" key="2">
    <source>
        <dbReference type="ARBA" id="ARBA00023125"/>
    </source>
</evidence>
<comment type="caution">
    <text evidence="6">The sequence shown here is derived from an EMBL/GenBank/DDBJ whole genome shotgun (WGS) entry which is preliminary data.</text>
</comment>
<dbReference type="EMBL" id="DXHR01000037">
    <property type="protein sequence ID" value="HIW13776.1"/>
    <property type="molecule type" value="Genomic_DNA"/>
</dbReference>
<feature type="domain" description="HTH merR-type" evidence="5">
    <location>
        <begin position="2"/>
        <end position="71"/>
    </location>
</feature>
<evidence type="ECO:0000256" key="1">
    <source>
        <dbReference type="ARBA" id="ARBA00023015"/>
    </source>
</evidence>
<evidence type="ECO:0000256" key="3">
    <source>
        <dbReference type="ARBA" id="ARBA00023159"/>
    </source>
</evidence>
<dbReference type="PANTHER" id="PTHR30204:SF90">
    <property type="entry name" value="HTH-TYPE TRANSCRIPTIONAL ACTIVATOR MTA"/>
    <property type="match status" value="1"/>
</dbReference>
<dbReference type="Gene3D" id="1.10.490.50">
    <property type="entry name" value="Antibiotic binding domain of TipA-like multidrug resistance regulators"/>
    <property type="match status" value="1"/>
</dbReference>
<dbReference type="SUPFAM" id="SSF46955">
    <property type="entry name" value="Putative DNA-binding domain"/>
    <property type="match status" value="1"/>
</dbReference>
<dbReference type="SMART" id="SM00422">
    <property type="entry name" value="HTH_MERR"/>
    <property type="match status" value="1"/>
</dbReference>
<dbReference type="Gene3D" id="1.10.1660.10">
    <property type="match status" value="1"/>
</dbReference>